<dbReference type="Proteomes" id="UP001165367">
    <property type="component" value="Unassembled WGS sequence"/>
</dbReference>
<keyword evidence="1" id="KW-1133">Transmembrane helix</keyword>
<name>A0ABS9L0L3_9BACT</name>
<evidence type="ECO:0000256" key="1">
    <source>
        <dbReference type="SAM" id="Phobius"/>
    </source>
</evidence>
<dbReference type="RefSeq" id="WP_237877219.1">
    <property type="nucleotide sequence ID" value="NZ_JAKLTR010000032.1"/>
</dbReference>
<organism evidence="2 3">
    <name type="scientific">Terrimonas ginsenosidimutans</name>
    <dbReference type="NCBI Taxonomy" id="2908004"/>
    <lineage>
        <taxon>Bacteria</taxon>
        <taxon>Pseudomonadati</taxon>
        <taxon>Bacteroidota</taxon>
        <taxon>Chitinophagia</taxon>
        <taxon>Chitinophagales</taxon>
        <taxon>Chitinophagaceae</taxon>
        <taxon>Terrimonas</taxon>
    </lineage>
</organism>
<evidence type="ECO:0000313" key="3">
    <source>
        <dbReference type="Proteomes" id="UP001165367"/>
    </source>
</evidence>
<gene>
    <name evidence="2" type="ORF">LZZ85_27555</name>
</gene>
<accession>A0ABS9L0L3</accession>
<comment type="caution">
    <text evidence="2">The sequence shown here is derived from an EMBL/GenBank/DDBJ whole genome shotgun (WGS) entry which is preliminary data.</text>
</comment>
<protein>
    <submittedName>
        <fullName evidence="2">Uncharacterized protein</fullName>
    </submittedName>
</protein>
<sequence>MIIYFLLGTIVGGSLVIISVWDKLVLYRKEVTNSRESINRLEKLNHRLRFEEFLKADKAREGEEDHYLEELGETAA</sequence>
<reference evidence="2" key="1">
    <citation type="submission" date="2022-01" db="EMBL/GenBank/DDBJ databases">
        <authorList>
            <person name="Jo J.-H."/>
            <person name="Im W.-T."/>
        </authorList>
    </citation>
    <scope>NUCLEOTIDE SEQUENCE</scope>
    <source>
        <strain evidence="2">NA20</strain>
    </source>
</reference>
<feature type="transmembrane region" description="Helical" evidence="1">
    <location>
        <begin position="6"/>
        <end position="26"/>
    </location>
</feature>
<evidence type="ECO:0000313" key="2">
    <source>
        <dbReference type="EMBL" id="MCG2618090.1"/>
    </source>
</evidence>
<dbReference type="EMBL" id="JAKLTR010000032">
    <property type="protein sequence ID" value="MCG2618090.1"/>
    <property type="molecule type" value="Genomic_DNA"/>
</dbReference>
<keyword evidence="1" id="KW-0472">Membrane</keyword>
<keyword evidence="3" id="KW-1185">Reference proteome</keyword>
<proteinExistence type="predicted"/>
<keyword evidence="1" id="KW-0812">Transmembrane</keyword>